<evidence type="ECO:0000256" key="2">
    <source>
        <dbReference type="ARBA" id="ARBA00022448"/>
    </source>
</evidence>
<evidence type="ECO:0000259" key="9">
    <source>
        <dbReference type="PROSITE" id="PS51093"/>
    </source>
</evidence>
<name>A0A1L7D1L3_9CORY</name>
<keyword evidence="7" id="KW-0418">Kinase</keyword>
<dbReference type="InterPro" id="IPR011055">
    <property type="entry name" value="Dup_hybrid_motif"/>
</dbReference>
<dbReference type="GO" id="GO:0005737">
    <property type="term" value="C:cytoplasm"/>
    <property type="evidence" value="ECO:0007669"/>
    <property type="project" value="UniProtKB-SubCell"/>
</dbReference>
<dbReference type="NCBIfam" id="TIGR00830">
    <property type="entry name" value="PTBA"/>
    <property type="match status" value="1"/>
</dbReference>
<evidence type="ECO:0000313" key="11">
    <source>
        <dbReference type="Proteomes" id="UP000185491"/>
    </source>
</evidence>
<dbReference type="Gene3D" id="2.70.70.10">
    <property type="entry name" value="Glucose Permease (Domain IIA)"/>
    <property type="match status" value="1"/>
</dbReference>
<sequence>MFGFDKKKVELVAPCAGQSVALEQINDPVFSQKMLGDGVAIVPEAADELIIAAPATGTVKQLFKSLHAFVICTEEGLDILVHIGMDTVALKGEGFTALAAKGDKVTAGTGIVKVNAAHLRSKDVDLTTPIVMSEKKQVASVDVARPGPVRAGAKLAVVTLA</sequence>
<reference evidence="10 11" key="1">
    <citation type="submission" date="2014-08" db="EMBL/GenBank/DDBJ databases">
        <title>Complete genome sequence of Corynebacterium phocae M408/89/1(T)(=DSM 44612(T)), isolated from the common seal (Phoca vitulina).</title>
        <authorList>
            <person name="Ruckert C."/>
            <person name="Albersmeier A."/>
            <person name="Winkler A."/>
            <person name="Kalinowski J."/>
        </authorList>
    </citation>
    <scope>NUCLEOTIDE SEQUENCE [LARGE SCALE GENOMIC DNA]</scope>
    <source>
        <strain evidence="10 11">M408/89/1</strain>
    </source>
</reference>
<dbReference type="EMBL" id="CP009249">
    <property type="protein sequence ID" value="APT91912.1"/>
    <property type="molecule type" value="Genomic_DNA"/>
</dbReference>
<keyword evidence="3" id="KW-1003">Cell membrane</keyword>
<dbReference type="PROSITE" id="PS51093">
    <property type="entry name" value="PTS_EIIA_TYPE_1"/>
    <property type="match status" value="1"/>
</dbReference>
<gene>
    <name evidence="10" type="ORF">CPHO_02180</name>
</gene>
<dbReference type="Pfam" id="PF00358">
    <property type="entry name" value="PTS_EIIA_1"/>
    <property type="match status" value="1"/>
</dbReference>
<evidence type="ECO:0000256" key="6">
    <source>
        <dbReference type="ARBA" id="ARBA00022683"/>
    </source>
</evidence>
<dbReference type="AlphaFoldDB" id="A0A1L7D1L3"/>
<evidence type="ECO:0000256" key="4">
    <source>
        <dbReference type="ARBA" id="ARBA00022597"/>
    </source>
</evidence>
<dbReference type="KEGG" id="cpho:CPHO_02180"/>
<accession>A0A1L7D1L3</accession>
<dbReference type="RefSeq" id="WP_075732824.1">
    <property type="nucleotide sequence ID" value="NZ_CP009249.1"/>
</dbReference>
<dbReference type="FunFam" id="2.70.70.10:FF:000001">
    <property type="entry name" value="PTS system glucose-specific IIA component"/>
    <property type="match status" value="1"/>
</dbReference>
<dbReference type="GO" id="GO:0016301">
    <property type="term" value="F:kinase activity"/>
    <property type="evidence" value="ECO:0007669"/>
    <property type="project" value="UniProtKB-KW"/>
</dbReference>
<keyword evidence="8" id="KW-0472">Membrane</keyword>
<dbReference type="GO" id="GO:0009401">
    <property type="term" value="P:phosphoenolpyruvate-dependent sugar phosphotransferase system"/>
    <property type="evidence" value="ECO:0007669"/>
    <property type="project" value="UniProtKB-KW"/>
</dbReference>
<evidence type="ECO:0000256" key="7">
    <source>
        <dbReference type="ARBA" id="ARBA00022777"/>
    </source>
</evidence>
<comment type="subcellular location">
    <subcellularLocation>
        <location evidence="1">Cytoplasm</location>
    </subcellularLocation>
</comment>
<feature type="domain" description="PTS EIIA type-1" evidence="9">
    <location>
        <begin position="27"/>
        <end position="134"/>
    </location>
</feature>
<dbReference type="PROSITE" id="PS00371">
    <property type="entry name" value="PTS_EIIA_TYPE_1_HIS"/>
    <property type="match status" value="1"/>
</dbReference>
<evidence type="ECO:0000256" key="1">
    <source>
        <dbReference type="ARBA" id="ARBA00004496"/>
    </source>
</evidence>
<dbReference type="SUPFAM" id="SSF51261">
    <property type="entry name" value="Duplicated hybrid motif"/>
    <property type="match status" value="1"/>
</dbReference>
<dbReference type="InterPro" id="IPR001127">
    <property type="entry name" value="PTS_EIIA_1_perm"/>
</dbReference>
<evidence type="ECO:0000256" key="3">
    <source>
        <dbReference type="ARBA" id="ARBA00022475"/>
    </source>
</evidence>
<keyword evidence="4" id="KW-0762">Sugar transport</keyword>
<dbReference type="STRING" id="161895.CPHO_02180"/>
<dbReference type="PANTHER" id="PTHR45008">
    <property type="entry name" value="PTS SYSTEM GLUCOSE-SPECIFIC EIIA COMPONENT"/>
    <property type="match status" value="1"/>
</dbReference>
<evidence type="ECO:0000313" key="10">
    <source>
        <dbReference type="EMBL" id="APT91912.1"/>
    </source>
</evidence>
<evidence type="ECO:0000256" key="8">
    <source>
        <dbReference type="ARBA" id="ARBA00023136"/>
    </source>
</evidence>
<keyword evidence="11" id="KW-1185">Reference proteome</keyword>
<keyword evidence="5" id="KW-0808">Transferase</keyword>
<dbReference type="Proteomes" id="UP000185491">
    <property type="component" value="Chromosome"/>
</dbReference>
<dbReference type="InterPro" id="IPR050890">
    <property type="entry name" value="PTS_EIIA_component"/>
</dbReference>
<evidence type="ECO:0000256" key="5">
    <source>
        <dbReference type="ARBA" id="ARBA00022679"/>
    </source>
</evidence>
<proteinExistence type="predicted"/>
<organism evidence="10 11">
    <name type="scientific">Corynebacterium phocae</name>
    <dbReference type="NCBI Taxonomy" id="161895"/>
    <lineage>
        <taxon>Bacteria</taxon>
        <taxon>Bacillati</taxon>
        <taxon>Actinomycetota</taxon>
        <taxon>Actinomycetes</taxon>
        <taxon>Mycobacteriales</taxon>
        <taxon>Corynebacteriaceae</taxon>
        <taxon>Corynebacterium</taxon>
    </lineage>
</organism>
<dbReference type="PANTHER" id="PTHR45008:SF1">
    <property type="entry name" value="PTS SYSTEM GLUCOSE-SPECIFIC EIIA COMPONENT"/>
    <property type="match status" value="1"/>
</dbReference>
<keyword evidence="2" id="KW-0813">Transport</keyword>
<protein>
    <recommendedName>
        <fullName evidence="9">PTS EIIA type-1 domain-containing protein</fullName>
    </recommendedName>
</protein>
<keyword evidence="6" id="KW-0598">Phosphotransferase system</keyword>